<accession>A0ABQ9I2T3</accession>
<keyword evidence="2" id="KW-1185">Reference proteome</keyword>
<name>A0ABQ9I2T3_9NEOP</name>
<reference evidence="1 2" key="1">
    <citation type="submission" date="2023-02" db="EMBL/GenBank/DDBJ databases">
        <title>LHISI_Scaffold_Assembly.</title>
        <authorList>
            <person name="Stuart O.P."/>
            <person name="Cleave R."/>
            <person name="Magrath M.J.L."/>
            <person name="Mikheyev A.S."/>
        </authorList>
    </citation>
    <scope>NUCLEOTIDE SEQUENCE [LARGE SCALE GENOMIC DNA]</scope>
    <source>
        <strain evidence="1">Daus_M_001</strain>
        <tissue evidence="1">Leg muscle</tissue>
    </source>
</reference>
<sequence>MGCANDHPTPLDFKHRKRWYVLEKHFTSVFTRNRNTTDNNEEEHESRTNENDCATANMVKSINVSGLINDGTQSDIDNNADNNTNAVVFQ</sequence>
<evidence type="ECO:0000313" key="1">
    <source>
        <dbReference type="EMBL" id="KAJ8890575.1"/>
    </source>
</evidence>
<protein>
    <submittedName>
        <fullName evidence="1">Uncharacterized protein</fullName>
    </submittedName>
</protein>
<dbReference type="EMBL" id="JARBHB010000003">
    <property type="protein sequence ID" value="KAJ8890575.1"/>
    <property type="molecule type" value="Genomic_DNA"/>
</dbReference>
<dbReference type="Proteomes" id="UP001159363">
    <property type="component" value="Chromosome 3"/>
</dbReference>
<proteinExistence type="predicted"/>
<comment type="caution">
    <text evidence="1">The sequence shown here is derived from an EMBL/GenBank/DDBJ whole genome shotgun (WGS) entry which is preliminary data.</text>
</comment>
<organism evidence="1 2">
    <name type="scientific">Dryococelus australis</name>
    <dbReference type="NCBI Taxonomy" id="614101"/>
    <lineage>
        <taxon>Eukaryota</taxon>
        <taxon>Metazoa</taxon>
        <taxon>Ecdysozoa</taxon>
        <taxon>Arthropoda</taxon>
        <taxon>Hexapoda</taxon>
        <taxon>Insecta</taxon>
        <taxon>Pterygota</taxon>
        <taxon>Neoptera</taxon>
        <taxon>Polyneoptera</taxon>
        <taxon>Phasmatodea</taxon>
        <taxon>Verophasmatodea</taxon>
        <taxon>Anareolatae</taxon>
        <taxon>Phasmatidae</taxon>
        <taxon>Eurycanthinae</taxon>
        <taxon>Dryococelus</taxon>
    </lineage>
</organism>
<gene>
    <name evidence="1" type="ORF">PR048_010084</name>
</gene>
<evidence type="ECO:0000313" key="2">
    <source>
        <dbReference type="Proteomes" id="UP001159363"/>
    </source>
</evidence>